<evidence type="ECO:0000313" key="1">
    <source>
        <dbReference type="EMBL" id="CAE0415806.1"/>
    </source>
</evidence>
<protein>
    <submittedName>
        <fullName evidence="1">Uncharacterized protein</fullName>
    </submittedName>
</protein>
<proteinExistence type="predicted"/>
<dbReference type="EMBL" id="HBIM01016478">
    <property type="protein sequence ID" value="CAE0415806.1"/>
    <property type="molecule type" value="Transcribed_RNA"/>
</dbReference>
<reference evidence="1" key="1">
    <citation type="submission" date="2021-01" db="EMBL/GenBank/DDBJ databases">
        <authorList>
            <person name="Corre E."/>
            <person name="Pelletier E."/>
            <person name="Niang G."/>
            <person name="Scheremetjew M."/>
            <person name="Finn R."/>
            <person name="Kale V."/>
            <person name="Holt S."/>
            <person name="Cochrane G."/>
            <person name="Meng A."/>
            <person name="Brown T."/>
            <person name="Cohen L."/>
        </authorList>
    </citation>
    <scope>NUCLEOTIDE SEQUENCE</scope>
    <source>
        <strain evidence="1">CCMP127</strain>
    </source>
</reference>
<organism evidence="1">
    <name type="scientific">Amphora coffeiformis</name>
    <dbReference type="NCBI Taxonomy" id="265554"/>
    <lineage>
        <taxon>Eukaryota</taxon>
        <taxon>Sar</taxon>
        <taxon>Stramenopiles</taxon>
        <taxon>Ochrophyta</taxon>
        <taxon>Bacillariophyta</taxon>
        <taxon>Bacillariophyceae</taxon>
        <taxon>Bacillariophycidae</taxon>
        <taxon>Thalassiophysales</taxon>
        <taxon>Catenulaceae</taxon>
        <taxon>Amphora</taxon>
    </lineage>
</organism>
<accession>A0A7S3P9X7</accession>
<name>A0A7S3P9X7_9STRA</name>
<gene>
    <name evidence="1" type="ORF">ACOF00016_LOCUS12875</name>
</gene>
<dbReference type="AlphaFoldDB" id="A0A7S3P9X7"/>
<sequence length="228" mass="26385">MTYAFLQGLAGMMSNVYRIPVDSTLVDDDDAVKFSFPFEGVSREDEDDKSVLDIHQMMAPDLRKLFESAHESGRDQLRILLETKPVKSYFYRLYVVPFYTRDDLETHSSVLKKLYNNGSPEFNTMFKDLHEHAYEALDRFGYVETTVAAEVYIICEEKFQVVDAETGVVLQGPEGVPMAQEVGHVVTFEMTVKNTIDDHFPYWIRTELGNWQILDIDDLVSTKKWYHV</sequence>